<dbReference type="InterPro" id="IPR002559">
    <property type="entry name" value="Transposase_11"/>
</dbReference>
<keyword evidence="1" id="KW-1133">Transmembrane helix</keyword>
<reference evidence="4 5" key="1">
    <citation type="submission" date="2019-07" db="EMBL/GenBank/DDBJ databases">
        <title>R&amp;d 2014.</title>
        <authorList>
            <person name="Klenk H.-P."/>
        </authorList>
    </citation>
    <scope>NUCLEOTIDE SEQUENCE [LARGE SCALE GENOMIC DNA]</scope>
    <source>
        <strain evidence="4 5">DSM 43868</strain>
    </source>
</reference>
<comment type="caution">
    <text evidence="4">The sequence shown here is derived from an EMBL/GenBank/DDBJ whole genome shotgun (WGS) entry which is preliminary data.</text>
</comment>
<evidence type="ECO:0000313" key="5">
    <source>
        <dbReference type="Proteomes" id="UP000319825"/>
    </source>
</evidence>
<evidence type="ECO:0000259" key="3">
    <source>
        <dbReference type="Pfam" id="PF13006"/>
    </source>
</evidence>
<dbReference type="Pfam" id="PF13006">
    <property type="entry name" value="Nterm_IS4"/>
    <property type="match status" value="1"/>
</dbReference>
<dbReference type="OrthoDB" id="477305at2"/>
<dbReference type="SUPFAM" id="SSF53098">
    <property type="entry name" value="Ribonuclease H-like"/>
    <property type="match status" value="1"/>
</dbReference>
<dbReference type="GO" id="GO:0004803">
    <property type="term" value="F:transposase activity"/>
    <property type="evidence" value="ECO:0007669"/>
    <property type="project" value="InterPro"/>
</dbReference>
<name>A0A562I4L0_MICOL</name>
<dbReference type="AlphaFoldDB" id="A0A562I4L0"/>
<dbReference type="Proteomes" id="UP000319825">
    <property type="component" value="Unassembled WGS sequence"/>
</dbReference>
<organism evidence="4 5">
    <name type="scientific">Micromonospora olivasterospora</name>
    <dbReference type="NCBI Taxonomy" id="1880"/>
    <lineage>
        <taxon>Bacteria</taxon>
        <taxon>Bacillati</taxon>
        <taxon>Actinomycetota</taxon>
        <taxon>Actinomycetes</taxon>
        <taxon>Micromonosporales</taxon>
        <taxon>Micromonosporaceae</taxon>
        <taxon>Micromonospora</taxon>
    </lineage>
</organism>
<feature type="transmembrane region" description="Helical" evidence="1">
    <location>
        <begin position="52"/>
        <end position="72"/>
    </location>
</feature>
<gene>
    <name evidence="4" type="ORF">JD77_00572</name>
</gene>
<dbReference type="InterPro" id="IPR012337">
    <property type="entry name" value="RNaseH-like_sf"/>
</dbReference>
<feature type="domain" description="Transposase IS4-like" evidence="2">
    <location>
        <begin position="131"/>
        <end position="346"/>
    </location>
</feature>
<accession>A0A562I4L0</accession>
<dbReference type="Pfam" id="PF01609">
    <property type="entry name" value="DDE_Tnp_1"/>
    <property type="match status" value="1"/>
</dbReference>
<evidence type="ECO:0000313" key="4">
    <source>
        <dbReference type="EMBL" id="TWH65634.1"/>
    </source>
</evidence>
<dbReference type="InterPro" id="IPR024473">
    <property type="entry name" value="Transposases_IS4_N"/>
</dbReference>
<dbReference type="NCBIfam" id="NF033592">
    <property type="entry name" value="transpos_IS4_1"/>
    <property type="match status" value="1"/>
</dbReference>
<keyword evidence="1" id="KW-0812">Transmembrane</keyword>
<evidence type="ECO:0000256" key="1">
    <source>
        <dbReference type="SAM" id="Phobius"/>
    </source>
</evidence>
<keyword evidence="5" id="KW-1185">Reference proteome</keyword>
<dbReference type="PANTHER" id="PTHR37529">
    <property type="entry name" value="TRANSPOSASE INSG FOR INSERTION SEQUENCE ELEMENT IS4-RELATED"/>
    <property type="match status" value="1"/>
</dbReference>
<sequence>MVDQIAITRTVRVAAGVFAPGHLGELTQFIPFEMVDEILAATRRTQQRIRLLPARVVVYLVLAGCLFAELGYGQVWRKLTAGLAGLDLAEPSSGTLREARQRLGSAPLRALFDLLRGPAVTTANHAVRWRGLLVAAIDGTTMSVADAEAVRARYRKQRGNHGGAGYPALRLSVLLTCGTRSIIDAVFGPISTGELDQAHTLARSLRAGMLLLADRNYAAADLITTLAATKADLLIRCKNGRRLPVITRYRDGSWLSTIGTLRVRVIDAQITIRTSDGTRTSGYRLITTLLDPHTHPAGELIKLYHRRWEIETAYLEIKSSILGGRVLRARTPDGIDQEIYALLTVYQALRTAMTDATDSQPATNPDRASFTTALHTARDQITNATGVIADTVIDLVGAIGRAVLAHLLPDRRIRVKTRMIKRSNSKYQARGPNVDRHSYKATIAIDIITNHCETPAGP</sequence>
<protein>
    <submittedName>
        <fullName evidence="4">DDE family transposase</fullName>
    </submittedName>
</protein>
<dbReference type="GO" id="GO:0003677">
    <property type="term" value="F:DNA binding"/>
    <property type="evidence" value="ECO:0007669"/>
    <property type="project" value="InterPro"/>
</dbReference>
<feature type="domain" description="Transposase IS4 N-terminal" evidence="3">
    <location>
        <begin position="21"/>
        <end position="113"/>
    </location>
</feature>
<proteinExistence type="predicted"/>
<dbReference type="PANTHER" id="PTHR37529:SF1">
    <property type="entry name" value="TRANSPOSASE INSG FOR INSERTION SEQUENCE ELEMENT IS4-RELATED"/>
    <property type="match status" value="1"/>
</dbReference>
<keyword evidence="1" id="KW-0472">Membrane</keyword>
<evidence type="ECO:0000259" key="2">
    <source>
        <dbReference type="Pfam" id="PF01609"/>
    </source>
</evidence>
<dbReference type="GO" id="GO:0006313">
    <property type="term" value="P:DNA transposition"/>
    <property type="evidence" value="ECO:0007669"/>
    <property type="project" value="InterPro"/>
</dbReference>
<dbReference type="EMBL" id="VLKE01000001">
    <property type="protein sequence ID" value="TWH65634.1"/>
    <property type="molecule type" value="Genomic_DNA"/>
</dbReference>
<dbReference type="InterPro" id="IPR047952">
    <property type="entry name" value="Transpos_IS4"/>
</dbReference>